<dbReference type="AlphaFoldDB" id="A0A6I3S4G7"/>
<dbReference type="NCBIfam" id="TIGR00679">
    <property type="entry name" value="hpr-ser"/>
    <property type="match status" value="1"/>
</dbReference>
<dbReference type="EMBL" id="WNCL01000003">
    <property type="protein sequence ID" value="MTU42413.1"/>
    <property type="molecule type" value="Genomic_DNA"/>
</dbReference>
<dbReference type="GO" id="GO:0006109">
    <property type="term" value="P:regulation of carbohydrate metabolic process"/>
    <property type="evidence" value="ECO:0007669"/>
    <property type="project" value="InterPro"/>
</dbReference>
<evidence type="ECO:0000313" key="14">
    <source>
        <dbReference type="Proteomes" id="UP000462362"/>
    </source>
</evidence>
<keyword evidence="8" id="KW-0067">ATP-binding</keyword>
<dbReference type="GO" id="GO:0004674">
    <property type="term" value="F:protein serine/threonine kinase activity"/>
    <property type="evidence" value="ECO:0007669"/>
    <property type="project" value="UniProtKB-KW"/>
</dbReference>
<sequence>MATYQQLFNLCKKKFNISWLYGQSHANEKLFLTEKAKQYPTLCVGFLNIIHPDRLHIIGPAEIEFFNQISHDARIGFLQKLVDNKSLGLVVCLDLALPDDMIQPLIDTNLPVFGTSEPPEKVLTFVRHNIVKLLAPSCSMHGVFMDVFGMGILLSGQSGIGKSELGLELVTRGHGLVADDVVDFIQRAPDWVEGSAPALLANLLEVRGIGLLDIKTIFGETSVRRKMRLNLVAELKQFDQGELMERLPETELFTEVLGQPIRKMIIPVGGGRNLAVLVEAAVRSAILQLRGINTIQEFFDRQRKLMEQEDGF</sequence>
<keyword evidence="9" id="KW-0511">Multifunctional enzyme</keyword>
<evidence type="ECO:0000256" key="7">
    <source>
        <dbReference type="ARBA" id="ARBA00022777"/>
    </source>
</evidence>
<dbReference type="SUPFAM" id="SSF75138">
    <property type="entry name" value="HprK N-terminal domain-like"/>
    <property type="match status" value="1"/>
</dbReference>
<name>A0A6I3S4G7_9BURK</name>
<dbReference type="InterPro" id="IPR011104">
    <property type="entry name" value="Hpr_kin/Pase_C"/>
</dbReference>
<dbReference type="Pfam" id="PF02603">
    <property type="entry name" value="Hpr_kinase_N"/>
    <property type="match status" value="1"/>
</dbReference>
<gene>
    <name evidence="13" type="primary">hprK</name>
    <name evidence="13" type="ORF">GMD42_02010</name>
</gene>
<evidence type="ECO:0000313" key="13">
    <source>
        <dbReference type="EMBL" id="MTU42413.1"/>
    </source>
</evidence>
<dbReference type="SUPFAM" id="SSF53795">
    <property type="entry name" value="PEP carboxykinase-like"/>
    <property type="match status" value="1"/>
</dbReference>
<dbReference type="GeneID" id="43349876"/>
<organism evidence="13 14">
    <name type="scientific">Parasutterella excrementihominis</name>
    <dbReference type="NCBI Taxonomy" id="487175"/>
    <lineage>
        <taxon>Bacteria</taxon>
        <taxon>Pseudomonadati</taxon>
        <taxon>Pseudomonadota</taxon>
        <taxon>Betaproteobacteria</taxon>
        <taxon>Burkholderiales</taxon>
        <taxon>Sutterellaceae</taxon>
        <taxon>Parasutterella</taxon>
    </lineage>
</organism>
<evidence type="ECO:0000259" key="11">
    <source>
        <dbReference type="Pfam" id="PF02603"/>
    </source>
</evidence>
<dbReference type="InterPro" id="IPR003755">
    <property type="entry name" value="HPr(Ser)_kin/Pase"/>
</dbReference>
<keyword evidence="7 13" id="KW-0418">Kinase</keyword>
<comment type="catalytic activity">
    <reaction evidence="10">
        <text>[HPr protein]-O-phospho-L-serine + phosphate + H(+) = [HPr protein]-L-serine + diphosphate</text>
        <dbReference type="Rhea" id="RHEA:46604"/>
        <dbReference type="Rhea" id="RHEA-COMP:11602"/>
        <dbReference type="Rhea" id="RHEA-COMP:11603"/>
        <dbReference type="ChEBI" id="CHEBI:15378"/>
        <dbReference type="ChEBI" id="CHEBI:29999"/>
        <dbReference type="ChEBI" id="CHEBI:33019"/>
        <dbReference type="ChEBI" id="CHEBI:43474"/>
        <dbReference type="ChEBI" id="CHEBI:83421"/>
    </reaction>
</comment>
<dbReference type="Proteomes" id="UP000462362">
    <property type="component" value="Unassembled WGS sequence"/>
</dbReference>
<proteinExistence type="inferred from homology"/>
<reference evidence="13 14" key="1">
    <citation type="journal article" date="2019" name="Nat. Med.">
        <title>A library of human gut bacterial isolates paired with longitudinal multiomics data enables mechanistic microbiome research.</title>
        <authorList>
            <person name="Poyet M."/>
            <person name="Groussin M."/>
            <person name="Gibbons S.M."/>
            <person name="Avila-Pacheco J."/>
            <person name="Jiang X."/>
            <person name="Kearney S.M."/>
            <person name="Perrotta A.R."/>
            <person name="Berdy B."/>
            <person name="Zhao S."/>
            <person name="Lieberman T.D."/>
            <person name="Swanson P.K."/>
            <person name="Smith M."/>
            <person name="Roesemann S."/>
            <person name="Alexander J.E."/>
            <person name="Rich S.A."/>
            <person name="Livny J."/>
            <person name="Vlamakis H."/>
            <person name="Clish C."/>
            <person name="Bullock K."/>
            <person name="Deik A."/>
            <person name="Scott J."/>
            <person name="Pierce K.A."/>
            <person name="Xavier R.J."/>
            <person name="Alm E.J."/>
        </authorList>
    </citation>
    <scope>NUCLEOTIDE SEQUENCE [LARGE SCALE GENOMIC DNA]</scope>
    <source>
        <strain evidence="13 14">BIOML-A2</strain>
    </source>
</reference>
<dbReference type="InterPro" id="IPR028979">
    <property type="entry name" value="Ser_kin/Pase_Hpr-like_N_sf"/>
</dbReference>
<keyword evidence="6" id="KW-0547">Nucleotide-binding</keyword>
<evidence type="ECO:0000256" key="1">
    <source>
        <dbReference type="ARBA" id="ARBA00001120"/>
    </source>
</evidence>
<comment type="catalytic activity">
    <reaction evidence="1">
        <text>[HPr protein]-L-serine + ATP = [HPr protein]-O-phospho-L-serine + ADP + H(+)</text>
        <dbReference type="Rhea" id="RHEA:46600"/>
        <dbReference type="Rhea" id="RHEA-COMP:11602"/>
        <dbReference type="Rhea" id="RHEA-COMP:11603"/>
        <dbReference type="ChEBI" id="CHEBI:15378"/>
        <dbReference type="ChEBI" id="CHEBI:29999"/>
        <dbReference type="ChEBI" id="CHEBI:30616"/>
        <dbReference type="ChEBI" id="CHEBI:83421"/>
        <dbReference type="ChEBI" id="CHEBI:456216"/>
    </reaction>
</comment>
<dbReference type="PANTHER" id="PTHR30305:SF1">
    <property type="entry name" value="HPR KINASE_PHOSPHORYLASE"/>
    <property type="match status" value="1"/>
</dbReference>
<evidence type="ECO:0000256" key="5">
    <source>
        <dbReference type="ARBA" id="ARBA00022679"/>
    </source>
</evidence>
<dbReference type="CDD" id="cd01918">
    <property type="entry name" value="HprK_C"/>
    <property type="match status" value="1"/>
</dbReference>
<comment type="similarity">
    <text evidence="2">Belongs to the HPrK/P family.</text>
</comment>
<protein>
    <submittedName>
        <fullName evidence="13">HPr(Ser) kinase/phosphatase</fullName>
    </submittedName>
</protein>
<comment type="subunit">
    <text evidence="3">Homohexamer.</text>
</comment>
<evidence type="ECO:0000256" key="2">
    <source>
        <dbReference type="ARBA" id="ARBA00006883"/>
    </source>
</evidence>
<keyword evidence="4" id="KW-0723">Serine/threonine-protein kinase</keyword>
<accession>A0A6I3S4G7</accession>
<dbReference type="RefSeq" id="WP_008810223.1">
    <property type="nucleotide sequence ID" value="NZ_CAJUON010000002.1"/>
</dbReference>
<evidence type="ECO:0000256" key="4">
    <source>
        <dbReference type="ARBA" id="ARBA00022527"/>
    </source>
</evidence>
<keyword evidence="5" id="KW-0808">Transferase</keyword>
<evidence type="ECO:0000259" key="12">
    <source>
        <dbReference type="Pfam" id="PF07475"/>
    </source>
</evidence>
<evidence type="ECO:0000256" key="8">
    <source>
        <dbReference type="ARBA" id="ARBA00022840"/>
    </source>
</evidence>
<comment type="caution">
    <text evidence="13">The sequence shown here is derived from an EMBL/GenBank/DDBJ whole genome shotgun (WGS) entry which is preliminary data.</text>
</comment>
<evidence type="ECO:0000256" key="6">
    <source>
        <dbReference type="ARBA" id="ARBA00022741"/>
    </source>
</evidence>
<dbReference type="GO" id="GO:0000155">
    <property type="term" value="F:phosphorelay sensor kinase activity"/>
    <property type="evidence" value="ECO:0007669"/>
    <property type="project" value="InterPro"/>
</dbReference>
<dbReference type="Gene3D" id="3.40.1390.20">
    <property type="entry name" value="HprK N-terminal domain-like"/>
    <property type="match status" value="1"/>
</dbReference>
<dbReference type="InterPro" id="IPR011126">
    <property type="entry name" value="Hpr_kin/Pase_Hpr_N"/>
</dbReference>
<feature type="domain" description="HPr kinase/phosphorylase C-terminal" evidence="12">
    <location>
        <begin position="134"/>
        <end position="301"/>
    </location>
</feature>
<dbReference type="PANTHER" id="PTHR30305">
    <property type="entry name" value="PROTEIN YJDM-RELATED"/>
    <property type="match status" value="1"/>
</dbReference>
<evidence type="ECO:0000256" key="3">
    <source>
        <dbReference type="ARBA" id="ARBA00011643"/>
    </source>
</evidence>
<dbReference type="GO" id="GO:0005524">
    <property type="term" value="F:ATP binding"/>
    <property type="evidence" value="ECO:0007669"/>
    <property type="project" value="UniProtKB-KW"/>
</dbReference>
<evidence type="ECO:0000256" key="9">
    <source>
        <dbReference type="ARBA" id="ARBA00023268"/>
    </source>
</evidence>
<dbReference type="InterPro" id="IPR027417">
    <property type="entry name" value="P-loop_NTPase"/>
</dbReference>
<feature type="domain" description="HPr(Ser) kinase/phosphorylase N-terminal" evidence="11">
    <location>
        <begin position="13"/>
        <end position="123"/>
    </location>
</feature>
<evidence type="ECO:0000256" key="10">
    <source>
        <dbReference type="ARBA" id="ARBA00047657"/>
    </source>
</evidence>
<dbReference type="Pfam" id="PF07475">
    <property type="entry name" value="Hpr_kinase_C"/>
    <property type="match status" value="1"/>
</dbReference>
<dbReference type="Gene3D" id="3.40.50.300">
    <property type="entry name" value="P-loop containing nucleotide triphosphate hydrolases"/>
    <property type="match status" value="1"/>
</dbReference>